<evidence type="ECO:0000256" key="3">
    <source>
        <dbReference type="RuleBase" id="RU363067"/>
    </source>
</evidence>
<reference evidence="7" key="1">
    <citation type="submission" date="2018-11" db="EMBL/GenBank/DDBJ databases">
        <authorList>
            <person name="Alioto T."/>
            <person name="Alioto T."/>
        </authorList>
    </citation>
    <scope>NUCLEOTIDE SEQUENCE</scope>
</reference>
<dbReference type="OrthoDB" id="189220at2759"/>
<keyword evidence="5" id="KW-0472">Membrane</keyword>
<dbReference type="EMBL" id="UYJE01003960">
    <property type="protein sequence ID" value="VDI23636.1"/>
    <property type="molecule type" value="Genomic_DNA"/>
</dbReference>
<feature type="domain" description="PDEase" evidence="6">
    <location>
        <begin position="517"/>
        <end position="950"/>
    </location>
</feature>
<feature type="transmembrane region" description="Helical" evidence="5">
    <location>
        <begin position="118"/>
        <end position="137"/>
    </location>
</feature>
<dbReference type="AlphaFoldDB" id="A0A8B6DT16"/>
<feature type="region of interest" description="Disordered" evidence="4">
    <location>
        <begin position="376"/>
        <end position="395"/>
    </location>
</feature>
<keyword evidence="8" id="KW-1185">Reference proteome</keyword>
<comment type="caution">
    <text evidence="7">The sequence shown here is derived from an EMBL/GenBank/DDBJ whole genome shotgun (WGS) entry which is preliminary data.</text>
</comment>
<dbReference type="Gene3D" id="1.10.1300.10">
    <property type="entry name" value="3'5'-cyclic nucleotide phosphodiesterase, catalytic domain"/>
    <property type="match status" value="1"/>
</dbReference>
<protein>
    <recommendedName>
        <fullName evidence="3">Phosphodiesterase</fullName>
        <ecNumber evidence="3">3.1.4.-</ecNumber>
    </recommendedName>
</protein>
<evidence type="ECO:0000256" key="1">
    <source>
        <dbReference type="ARBA" id="ARBA00022723"/>
    </source>
</evidence>
<feature type="transmembrane region" description="Helical" evidence="5">
    <location>
        <begin position="149"/>
        <end position="172"/>
    </location>
</feature>
<dbReference type="PROSITE" id="PS00126">
    <property type="entry name" value="PDEASE_I_1"/>
    <property type="match status" value="1"/>
</dbReference>
<feature type="compositionally biased region" description="Low complexity" evidence="4">
    <location>
        <begin position="411"/>
        <end position="429"/>
    </location>
</feature>
<dbReference type="SMART" id="SM00471">
    <property type="entry name" value="HDc"/>
    <property type="match status" value="1"/>
</dbReference>
<dbReference type="EC" id="3.1.4.-" evidence="3"/>
<dbReference type="Pfam" id="PF00233">
    <property type="entry name" value="PDEase_I"/>
    <property type="match status" value="1"/>
</dbReference>
<dbReference type="InterPro" id="IPR002073">
    <property type="entry name" value="PDEase_catalytic_dom"/>
</dbReference>
<dbReference type="InterPro" id="IPR023174">
    <property type="entry name" value="PDEase_CS"/>
</dbReference>
<dbReference type="InterPro" id="IPR036971">
    <property type="entry name" value="PDEase_catalytic_dom_sf"/>
</dbReference>
<gene>
    <name evidence="7" type="ORF">MGAL_10B060588</name>
</gene>
<keyword evidence="5" id="KW-0812">Transmembrane</keyword>
<feature type="compositionally biased region" description="Low complexity" evidence="4">
    <location>
        <begin position="978"/>
        <end position="992"/>
    </location>
</feature>
<feature type="compositionally biased region" description="Basic and acidic residues" evidence="4">
    <location>
        <begin position="950"/>
        <end position="977"/>
    </location>
</feature>
<dbReference type="GO" id="GO:0046872">
    <property type="term" value="F:metal ion binding"/>
    <property type="evidence" value="ECO:0007669"/>
    <property type="project" value="UniProtKB-KW"/>
</dbReference>
<comment type="similarity">
    <text evidence="3">Belongs to the cyclic nucleotide phosphodiesterase family.</text>
</comment>
<feature type="compositionally biased region" description="Low complexity" evidence="4">
    <location>
        <begin position="376"/>
        <end position="387"/>
    </location>
</feature>
<proteinExistence type="inferred from homology"/>
<keyword evidence="1 3" id="KW-0479">Metal-binding</keyword>
<comment type="cofactor">
    <cofactor evidence="3">
        <name>a divalent metal cation</name>
        <dbReference type="ChEBI" id="CHEBI:60240"/>
    </cofactor>
    <text evidence="3">Binds 2 divalent metal cations per subunit. Site 1 may preferentially bind zinc ions, while site 2 has a preference for magnesium and/or manganese ions.</text>
</comment>
<evidence type="ECO:0000256" key="4">
    <source>
        <dbReference type="SAM" id="MobiDB-lite"/>
    </source>
</evidence>
<evidence type="ECO:0000259" key="6">
    <source>
        <dbReference type="PROSITE" id="PS51845"/>
    </source>
</evidence>
<dbReference type="Proteomes" id="UP000596742">
    <property type="component" value="Unassembled WGS sequence"/>
</dbReference>
<keyword evidence="5" id="KW-1133">Transmembrane helix</keyword>
<dbReference type="PROSITE" id="PS51845">
    <property type="entry name" value="PDEASE_I_2"/>
    <property type="match status" value="1"/>
</dbReference>
<feature type="region of interest" description="Disordered" evidence="4">
    <location>
        <begin position="950"/>
        <end position="999"/>
    </location>
</feature>
<feature type="transmembrane region" description="Helical" evidence="5">
    <location>
        <begin position="60"/>
        <end position="78"/>
    </location>
</feature>
<feature type="region of interest" description="Disordered" evidence="4">
    <location>
        <begin position="879"/>
        <end position="921"/>
    </location>
</feature>
<keyword evidence="2 3" id="KW-0378">Hydrolase</keyword>
<organism evidence="7 8">
    <name type="scientific">Mytilus galloprovincialis</name>
    <name type="common">Mediterranean mussel</name>
    <dbReference type="NCBI Taxonomy" id="29158"/>
    <lineage>
        <taxon>Eukaryota</taxon>
        <taxon>Metazoa</taxon>
        <taxon>Spiralia</taxon>
        <taxon>Lophotrochozoa</taxon>
        <taxon>Mollusca</taxon>
        <taxon>Bivalvia</taxon>
        <taxon>Autobranchia</taxon>
        <taxon>Pteriomorphia</taxon>
        <taxon>Mytilida</taxon>
        <taxon>Mytiloidea</taxon>
        <taxon>Mytilidae</taxon>
        <taxon>Mytilinae</taxon>
        <taxon>Mytilus</taxon>
    </lineage>
</organism>
<feature type="region of interest" description="Disordered" evidence="4">
    <location>
        <begin position="1"/>
        <end position="24"/>
    </location>
</feature>
<feature type="compositionally biased region" description="Acidic residues" evidence="4">
    <location>
        <begin position="899"/>
        <end position="912"/>
    </location>
</feature>
<dbReference type="CDD" id="cd00077">
    <property type="entry name" value="HDc"/>
    <property type="match status" value="1"/>
</dbReference>
<feature type="region of interest" description="Disordered" evidence="4">
    <location>
        <begin position="341"/>
        <end position="367"/>
    </location>
</feature>
<feature type="transmembrane region" description="Helical" evidence="5">
    <location>
        <begin position="85"/>
        <end position="106"/>
    </location>
</feature>
<accession>A0A8B6DT16</accession>
<dbReference type="GO" id="GO:0004114">
    <property type="term" value="F:3',5'-cyclic-nucleotide phosphodiesterase activity"/>
    <property type="evidence" value="ECO:0007669"/>
    <property type="project" value="InterPro"/>
</dbReference>
<dbReference type="SUPFAM" id="SSF109604">
    <property type="entry name" value="HD-domain/PDEase-like"/>
    <property type="match status" value="1"/>
</dbReference>
<sequence>MAHRGSISARRGSKNDANKEEDEPENNGYIQILVKPLEQGNFSLILNWLGLSNYSSNQLGAVYSLGFVITSLLLYHVLRCDIGSLFQRFCGVLVPVFTVICAYYWLSLYLRKTWNTTSVYLLFSSCFLGETVAQIILGTLSDSQNASSFVTQPLIVFIVLLSICISSVFSSLETQHSAAVISLVSFTRFLACSTLTDIPQCLRPYVAYICGLTGVIISKYMETILKPPISNFMTSEGKIPVIKRRRSSTSTSHAFAPHKNTRRTSLPALIPKSQSSSASFESALLGEAHGLITDMLADTTLPSHVVGRLRTISNLLKPPENHSSFHKPRVSPLVSLTESAHYGSDTEESPYTGERPSTLPKKIRKSLPPSLIRRMSTSTWTTTTSATGMPTLEMEPCRIRSSSFRHHRDVSPGASPGGSRSNSPSPSSPTVVLTIPKSRSFSLATTPTPSGSIHSKKLARKSMAPSVSQDSNEIKESLLTQKCSDISAEDADNEDETETDISEKCKAIKLDSDKLDNNVELPWDVTRLESCEILSIQNLNDWDFPIFDLAKLYPDSLLSKVGYKLFLEVGLFETFRIPLPQFLHYFHSLEKGYRSKPYHNRVHATDVLHGVYYLTTQPIPGFTQVHNSDMFNRNGSSSESESELLYRSNLTHRANSFAADDSYGIMGGNFPALELMALYTAAAMHDYDHPGRTNAFLVATSAPQAVMYNDRSVLENHHAAAAWRLLLSDPKCLFLSALEPAEFKRFRFLVIELILATDLKRHFEILAEFNAKANDDEAPGINWTVETDRLLVMQMVIKIADINGPAKTWKLHHDWTTRISEEFYEQGDEEARLGMPISPYMDRKIPQLAKLQETFINHLVAPLCNALVTAGLLPGTWVDEPDSDGDVSGHSDTEICDITGEDNEDDNEEDHETEAINHPKIKRKPRKVNCLLTKNMKENHEFWVARIKEEELQKSASEIKSEKQESEMEPIKEETESPHSANSSPSAPSTPTRQKKDEK</sequence>
<feature type="transmembrane region" description="Helical" evidence="5">
    <location>
        <begin position="205"/>
        <end position="221"/>
    </location>
</feature>
<dbReference type="PANTHER" id="PTHR11347">
    <property type="entry name" value="CYCLIC NUCLEOTIDE PHOSPHODIESTERASE"/>
    <property type="match status" value="1"/>
</dbReference>
<evidence type="ECO:0000256" key="5">
    <source>
        <dbReference type="SAM" id="Phobius"/>
    </source>
</evidence>
<name>A0A8B6DT16_MYTGA</name>
<evidence type="ECO:0000313" key="8">
    <source>
        <dbReference type="Proteomes" id="UP000596742"/>
    </source>
</evidence>
<dbReference type="InterPro" id="IPR003607">
    <property type="entry name" value="HD/PDEase_dom"/>
</dbReference>
<feature type="region of interest" description="Disordered" evidence="4">
    <location>
        <begin position="403"/>
        <end position="473"/>
    </location>
</feature>
<evidence type="ECO:0000313" key="7">
    <source>
        <dbReference type="EMBL" id="VDI23636.1"/>
    </source>
</evidence>
<dbReference type="FunFam" id="1.10.1300.10:FF:000026">
    <property type="entry name" value="Phosphodiesterase"/>
    <property type="match status" value="1"/>
</dbReference>
<dbReference type="GO" id="GO:0007165">
    <property type="term" value="P:signal transduction"/>
    <property type="evidence" value="ECO:0007669"/>
    <property type="project" value="InterPro"/>
</dbReference>
<evidence type="ECO:0000256" key="2">
    <source>
        <dbReference type="ARBA" id="ARBA00022801"/>
    </source>
</evidence>
<feature type="compositionally biased region" description="Polar residues" evidence="4">
    <location>
        <begin position="437"/>
        <end position="453"/>
    </location>
</feature>